<dbReference type="InterPro" id="IPR015920">
    <property type="entry name" value="Cellobiose_DH-like_cyt"/>
</dbReference>
<feature type="compositionally biased region" description="Basic residues" evidence="1">
    <location>
        <begin position="8"/>
        <end position="21"/>
    </location>
</feature>
<dbReference type="CDD" id="cd09630">
    <property type="entry name" value="CDH_like_cytochrome"/>
    <property type="match status" value="1"/>
</dbReference>
<feature type="compositionally biased region" description="Basic and acidic residues" evidence="1">
    <location>
        <begin position="322"/>
        <end position="334"/>
    </location>
</feature>
<feature type="compositionally biased region" description="Low complexity" evidence="1">
    <location>
        <begin position="441"/>
        <end position="462"/>
    </location>
</feature>
<feature type="compositionally biased region" description="Acidic residues" evidence="1">
    <location>
        <begin position="489"/>
        <end position="499"/>
    </location>
</feature>
<keyword evidence="5" id="KW-1185">Reference proteome</keyword>
<dbReference type="SUPFAM" id="SSF49344">
    <property type="entry name" value="CBD9-like"/>
    <property type="match status" value="1"/>
</dbReference>
<evidence type="ECO:0000256" key="1">
    <source>
        <dbReference type="SAM" id="MobiDB-lite"/>
    </source>
</evidence>
<feature type="domain" description="Cellobiose dehydrogenase-like cytochrome" evidence="3">
    <location>
        <begin position="45"/>
        <end position="223"/>
    </location>
</feature>
<keyword evidence="2" id="KW-0732">Signal</keyword>
<protein>
    <recommendedName>
        <fullName evidence="3">Cellobiose dehydrogenase-like cytochrome domain-containing protein</fullName>
    </recommendedName>
</protein>
<dbReference type="AlphaFoldDB" id="A0AAJ0BIP8"/>
<evidence type="ECO:0000313" key="5">
    <source>
        <dbReference type="Proteomes" id="UP001239445"/>
    </source>
</evidence>
<feature type="region of interest" description="Disordered" evidence="1">
    <location>
        <begin position="360"/>
        <end position="499"/>
    </location>
</feature>
<feature type="compositionally biased region" description="Low complexity" evidence="1">
    <location>
        <begin position="291"/>
        <end position="304"/>
    </location>
</feature>
<sequence>MSQATARPQHRTRRTPQRVKNRTGRGLLLGLALASPAVGQTTSAFTDQATGIQFQRFFGARTGFGFGIALPTNPSNSFIGQLSFPLANGAGWGGFSLTGDMEGPLLMAAWPDGQGKVVASFRQAFNEDDNPPEVTGSFAVRPIATGTSVNNTFLTFTFLCEGCLDDTLGLGAARTAGTAEMGWGLASIPVRNPGSSNGVLGFHNSGFGDFRANLAAARNAEFATWAALAGEPLAPSAGARAFTQNAGSGDEGDGSGDSGNSSGDDSDSDNGFVGAGRAAVGGAAATGGNRGAVNRNRVAGNRANRANRRATKGVSAAVIDDAEPKGEGLGRRQFNDTSDDGFTDNSLDSDSDFFGAAGRPAAASSRVAANNRVAANRGNRRPRRRSTGEVSAARSRRSLNRRQGFNTDSDNDSADSLNGFDSGDDTDDGFFGAAGRGGARQGAAAAATGNNRAAANSRGNQGIRQRAVSEKMRARRQAGGRGRFTDSGESGDDSGDETD</sequence>
<feature type="signal peptide" evidence="2">
    <location>
        <begin position="1"/>
        <end position="39"/>
    </location>
</feature>
<dbReference type="Gene3D" id="2.60.40.1210">
    <property type="entry name" value="Cellobiose dehydrogenase, cytochrome domain"/>
    <property type="match status" value="1"/>
</dbReference>
<feature type="chain" id="PRO_5042618007" description="Cellobiose dehydrogenase-like cytochrome domain-containing protein" evidence="2">
    <location>
        <begin position="40"/>
        <end position="499"/>
    </location>
</feature>
<feature type="compositionally biased region" description="Acidic residues" evidence="1">
    <location>
        <begin position="337"/>
        <end position="346"/>
    </location>
</feature>
<dbReference type="Proteomes" id="UP001239445">
    <property type="component" value="Unassembled WGS sequence"/>
</dbReference>
<name>A0AAJ0BIP8_9PEZI</name>
<accession>A0AAJ0BIP8</accession>
<gene>
    <name evidence="4" type="ORF">QBC47DRAFT_148745</name>
</gene>
<feature type="region of interest" description="Disordered" evidence="1">
    <location>
        <begin position="1"/>
        <end position="21"/>
    </location>
</feature>
<comment type="caution">
    <text evidence="4">The sequence shown here is derived from an EMBL/GenBank/DDBJ whole genome shotgun (WGS) entry which is preliminary data.</text>
</comment>
<feature type="compositionally biased region" description="Low complexity" evidence="1">
    <location>
        <begin position="258"/>
        <end position="283"/>
    </location>
</feature>
<proteinExistence type="predicted"/>
<organism evidence="4 5">
    <name type="scientific">Echria macrotheca</name>
    <dbReference type="NCBI Taxonomy" id="438768"/>
    <lineage>
        <taxon>Eukaryota</taxon>
        <taxon>Fungi</taxon>
        <taxon>Dikarya</taxon>
        <taxon>Ascomycota</taxon>
        <taxon>Pezizomycotina</taxon>
        <taxon>Sordariomycetes</taxon>
        <taxon>Sordariomycetidae</taxon>
        <taxon>Sordariales</taxon>
        <taxon>Schizotheciaceae</taxon>
        <taxon>Echria</taxon>
    </lineage>
</organism>
<reference evidence="4" key="1">
    <citation type="submission" date="2023-06" db="EMBL/GenBank/DDBJ databases">
        <title>Genome-scale phylogeny and comparative genomics of the fungal order Sordariales.</title>
        <authorList>
            <consortium name="Lawrence Berkeley National Laboratory"/>
            <person name="Hensen N."/>
            <person name="Bonometti L."/>
            <person name="Westerberg I."/>
            <person name="Brannstrom I.O."/>
            <person name="Guillou S."/>
            <person name="Cros-Aarteil S."/>
            <person name="Calhoun S."/>
            <person name="Haridas S."/>
            <person name="Kuo A."/>
            <person name="Mondo S."/>
            <person name="Pangilinan J."/>
            <person name="Riley R."/>
            <person name="Labutti K."/>
            <person name="Andreopoulos B."/>
            <person name="Lipzen A."/>
            <person name="Chen C."/>
            <person name="Yanf M."/>
            <person name="Daum C."/>
            <person name="Ng V."/>
            <person name="Clum A."/>
            <person name="Steindorff A."/>
            <person name="Ohm R."/>
            <person name="Martin F."/>
            <person name="Silar P."/>
            <person name="Natvig D."/>
            <person name="Lalanne C."/>
            <person name="Gautier V."/>
            <person name="Ament-Velasquez S.L."/>
            <person name="Kruys A."/>
            <person name="Hutchinson M.I."/>
            <person name="Powell A.J."/>
            <person name="Barry K."/>
            <person name="Miller A.N."/>
            <person name="Grigoriev I.V."/>
            <person name="Debuchy R."/>
            <person name="Gladieux P."/>
            <person name="Thoren M.H."/>
            <person name="Johannesson H."/>
        </authorList>
    </citation>
    <scope>NUCLEOTIDE SEQUENCE</scope>
    <source>
        <strain evidence="4">PSN4</strain>
    </source>
</reference>
<feature type="region of interest" description="Disordered" evidence="1">
    <location>
        <begin position="241"/>
        <end position="346"/>
    </location>
</feature>
<dbReference type="PANTHER" id="PTHR47190:SF1">
    <property type="entry name" value="GLUCOSE-METHANOL-CHOLINE OXIDOREDUCTASE N-TERMINAL DOMAIN-CONTAINING PROTEIN"/>
    <property type="match status" value="1"/>
</dbReference>
<evidence type="ECO:0000256" key="2">
    <source>
        <dbReference type="SAM" id="SignalP"/>
    </source>
</evidence>
<dbReference type="InterPro" id="IPR053208">
    <property type="entry name" value="GMC_Oxidoreductase_CD"/>
</dbReference>
<evidence type="ECO:0000259" key="3">
    <source>
        <dbReference type="Pfam" id="PF16010"/>
    </source>
</evidence>
<dbReference type="EMBL" id="MU839829">
    <property type="protein sequence ID" value="KAK1758680.1"/>
    <property type="molecule type" value="Genomic_DNA"/>
</dbReference>
<evidence type="ECO:0000313" key="4">
    <source>
        <dbReference type="EMBL" id="KAK1758680.1"/>
    </source>
</evidence>
<dbReference type="PANTHER" id="PTHR47190">
    <property type="entry name" value="DEHYDROGENASE, PUTATIVE-RELATED"/>
    <property type="match status" value="1"/>
</dbReference>
<feature type="compositionally biased region" description="Low complexity" evidence="1">
    <location>
        <begin position="360"/>
        <end position="377"/>
    </location>
</feature>
<dbReference type="Pfam" id="PF16010">
    <property type="entry name" value="CDH-cyt"/>
    <property type="match status" value="1"/>
</dbReference>